<evidence type="ECO:0000256" key="3">
    <source>
        <dbReference type="ARBA" id="ARBA00022475"/>
    </source>
</evidence>
<dbReference type="Gene3D" id="2.30.30.60">
    <property type="match status" value="1"/>
</dbReference>
<keyword evidence="3" id="KW-1003">Cell membrane</keyword>
<dbReference type="Gene3D" id="3.30.70.100">
    <property type="match status" value="1"/>
</dbReference>
<gene>
    <name evidence="12" type="ORF">PDMSB3_1924</name>
</gene>
<evidence type="ECO:0000259" key="11">
    <source>
        <dbReference type="Pfam" id="PF25392"/>
    </source>
</evidence>
<reference evidence="12 13" key="1">
    <citation type="submission" date="2019-08" db="EMBL/GenBank/DDBJ databases">
        <authorList>
            <person name="Herpell B J."/>
        </authorList>
    </citation>
    <scope>NUCLEOTIDE SEQUENCE [LARGE SCALE GENOMIC DNA]</scope>
    <source>
        <strain evidence="13">Msb3</strain>
    </source>
</reference>
<dbReference type="GO" id="GO:0005886">
    <property type="term" value="C:plasma membrane"/>
    <property type="evidence" value="ECO:0007669"/>
    <property type="project" value="UniProtKB-SubCell"/>
</dbReference>
<evidence type="ECO:0000256" key="9">
    <source>
        <dbReference type="SAM" id="SignalP"/>
    </source>
</evidence>
<feature type="transmembrane region" description="Helical" evidence="8">
    <location>
        <begin position="551"/>
        <end position="573"/>
    </location>
</feature>
<dbReference type="Pfam" id="PF25392">
    <property type="entry name" value="MS_channel_TM1"/>
    <property type="match status" value="1"/>
</dbReference>
<feature type="signal peptide" evidence="9">
    <location>
        <begin position="1"/>
        <end position="22"/>
    </location>
</feature>
<feature type="compositionally biased region" description="Low complexity" evidence="7">
    <location>
        <begin position="879"/>
        <end position="890"/>
    </location>
</feature>
<dbReference type="PANTHER" id="PTHR30460">
    <property type="entry name" value="MODERATE CONDUCTANCE MECHANOSENSITIVE CHANNEL YBIO"/>
    <property type="match status" value="1"/>
</dbReference>
<dbReference type="InterPro" id="IPR006685">
    <property type="entry name" value="MscS_channel_2nd"/>
</dbReference>
<feature type="compositionally biased region" description="Low complexity" evidence="7">
    <location>
        <begin position="205"/>
        <end position="223"/>
    </location>
</feature>
<evidence type="ECO:0000259" key="10">
    <source>
        <dbReference type="Pfam" id="PF00924"/>
    </source>
</evidence>
<feature type="transmembrane region" description="Helical" evidence="8">
    <location>
        <begin position="392"/>
        <end position="413"/>
    </location>
</feature>
<feature type="domain" description="Moderate conductance mechanosensitive channel YbiO-like transmembrane helix 1" evidence="11">
    <location>
        <begin position="473"/>
        <end position="540"/>
    </location>
</feature>
<feature type="transmembrane region" description="Helical" evidence="8">
    <location>
        <begin position="517"/>
        <end position="539"/>
    </location>
</feature>
<comment type="similarity">
    <text evidence="2">Belongs to the MscS (TC 1.A.23) family.</text>
</comment>
<feature type="transmembrane region" description="Helical" evidence="8">
    <location>
        <begin position="434"/>
        <end position="456"/>
    </location>
</feature>
<dbReference type="GO" id="GO:0008381">
    <property type="term" value="F:mechanosensitive monoatomic ion channel activity"/>
    <property type="evidence" value="ECO:0007669"/>
    <property type="project" value="InterPro"/>
</dbReference>
<feature type="transmembrane region" description="Helical" evidence="8">
    <location>
        <begin position="320"/>
        <end position="341"/>
    </location>
</feature>
<dbReference type="Gene3D" id="1.10.287.1260">
    <property type="match status" value="2"/>
</dbReference>
<feature type="transmembrane region" description="Helical" evidence="8">
    <location>
        <begin position="468"/>
        <end position="496"/>
    </location>
</feature>
<comment type="subcellular location">
    <subcellularLocation>
        <location evidence="1">Cell membrane</location>
        <topology evidence="1">Multi-pass membrane protein</topology>
    </subcellularLocation>
</comment>
<keyword evidence="6 8" id="KW-0472">Membrane</keyword>
<evidence type="ECO:0000256" key="2">
    <source>
        <dbReference type="ARBA" id="ARBA00008017"/>
    </source>
</evidence>
<evidence type="ECO:0000256" key="1">
    <source>
        <dbReference type="ARBA" id="ARBA00004651"/>
    </source>
</evidence>
<feature type="transmembrane region" description="Helical" evidence="8">
    <location>
        <begin position="605"/>
        <end position="624"/>
    </location>
</feature>
<feature type="transmembrane region" description="Helical" evidence="8">
    <location>
        <begin position="362"/>
        <end position="380"/>
    </location>
</feature>
<organism evidence="12 13">
    <name type="scientific">Paraburkholderia dioscoreae</name>
    <dbReference type="NCBI Taxonomy" id="2604047"/>
    <lineage>
        <taxon>Bacteria</taxon>
        <taxon>Pseudomonadati</taxon>
        <taxon>Pseudomonadota</taxon>
        <taxon>Betaproteobacteria</taxon>
        <taxon>Burkholderiales</taxon>
        <taxon>Burkholderiaceae</taxon>
        <taxon>Paraburkholderia</taxon>
    </lineage>
</organism>
<evidence type="ECO:0000256" key="8">
    <source>
        <dbReference type="SAM" id="Phobius"/>
    </source>
</evidence>
<feature type="compositionally biased region" description="Low complexity" evidence="7">
    <location>
        <begin position="846"/>
        <end position="856"/>
    </location>
</feature>
<dbReference type="KEGG" id="pdio:PDMSB3_1924.1"/>
<evidence type="ECO:0000256" key="4">
    <source>
        <dbReference type="ARBA" id="ARBA00022692"/>
    </source>
</evidence>
<evidence type="ECO:0000256" key="5">
    <source>
        <dbReference type="ARBA" id="ARBA00022989"/>
    </source>
</evidence>
<dbReference type="InterPro" id="IPR057485">
    <property type="entry name" value="YbiO-like_TM1"/>
</dbReference>
<dbReference type="RefSeq" id="WP_165188521.1">
    <property type="nucleotide sequence ID" value="NZ_LR699554.1"/>
</dbReference>
<dbReference type="SUPFAM" id="SSF82689">
    <property type="entry name" value="Mechanosensitive channel protein MscS (YggB), C-terminal domain"/>
    <property type="match status" value="1"/>
</dbReference>
<evidence type="ECO:0000256" key="6">
    <source>
        <dbReference type="ARBA" id="ARBA00023136"/>
    </source>
</evidence>
<dbReference type="InterPro" id="IPR023408">
    <property type="entry name" value="MscS_beta-dom_sf"/>
</dbReference>
<feature type="transmembrane region" description="Helical" evidence="8">
    <location>
        <begin position="286"/>
        <end position="308"/>
    </location>
</feature>
<dbReference type="InterPro" id="IPR011014">
    <property type="entry name" value="MscS_channel_TM-2"/>
</dbReference>
<feature type="transmembrane region" description="Helical" evidence="8">
    <location>
        <begin position="630"/>
        <end position="647"/>
    </location>
</feature>
<dbReference type="Proteomes" id="UP000325811">
    <property type="component" value="Chromosome II"/>
</dbReference>
<dbReference type="AlphaFoldDB" id="A0A5Q4ZQE9"/>
<dbReference type="SUPFAM" id="SSF82861">
    <property type="entry name" value="Mechanosensitive channel protein MscS (YggB), transmembrane region"/>
    <property type="match status" value="1"/>
</dbReference>
<feature type="domain" description="Mechanosensitive ion channel MscS" evidence="10">
    <location>
        <begin position="651"/>
        <end position="714"/>
    </location>
</feature>
<feature type="region of interest" description="Disordered" evidence="7">
    <location>
        <begin position="826"/>
        <end position="890"/>
    </location>
</feature>
<dbReference type="Pfam" id="PF00924">
    <property type="entry name" value="MS_channel_2nd"/>
    <property type="match status" value="1"/>
</dbReference>
<feature type="chain" id="PRO_5024926742" evidence="9">
    <location>
        <begin position="23"/>
        <end position="890"/>
    </location>
</feature>
<dbReference type="InterPro" id="IPR010920">
    <property type="entry name" value="LSM_dom_sf"/>
</dbReference>
<name>A0A5Q4ZQE9_9BURK</name>
<sequence>MRKLFQACCFILLALGVSPVLAAAAPAAPASSASAASAASSPGVTLTPEQARQALAVLNDPKRRAQVADTLEAIAAAGALSAPPASAPTAASAAAASGAAALVPAAFKSNGLASQLARQGAHWAVRLGKSLRSSVGALLDVSSVRAWWYWQSTNPQARAVLGQVAWSLLAALIPALALEWLARRLLRRAYKALAARREAGDRDSVPPADLPVDVAPQPSDAPNAAPPLPVSPASPVTAAQAKAAAVPSGTSAATSANGKVIEAKGKQNARHHWTLLQRLPRALLSLVLRLLPLVVFVGAASALMSIFTDDGTPQDRALDSLIDIYVLCRVIVIVSGFFLQPAAPRLRLLRMSDAWATFVQRWMVRIVSVVGAGSAVAEIAQSLGLNDAAHLALMKVVALAGHVMISILLLQCANPVGELIRKRAATRKSLEMAGNVFAEVWAWFAVFVVMALWFIWALDVQNGYQTLLHLGGISLAVLVGARVVSIVLFGALARLFHAQDDAAKSLVHQHAYRYYPLVRRVVAWIIGIVTALALLQVWGVHVADLFRAGTIGHRLASAIVTIGVAAVIALLVWESVNVSVEQRLDRWTTSGDLVRAARLRTLLPMLRSALFCAIALVVVLTGLSELGVNIGPLLAGASIFGVALGFGSQKLVQDFITGIFLLMENAMQVGDWVTLAGVSGTVEYLSIRTVRLRGGDGSLYTVPFSSVSTVNNTNRGIGNAAVKVNIVFGQDVDLAIGTLKEIGAALREDDSFKDGILSDFSFWGVDALDGSAITLTGQIQCRDSARWGVQREFNRRILDQFRERGIEIANPQRNLLTWDPQSAPARIEADEASSTAAKEEAPSDEPPAAAAPSAAARQGDAPVEDQLPVDPQPAGGPGTPANPGSTSPHE</sequence>
<protein>
    <submittedName>
        <fullName evidence="12">Potassium efflux system KefA protein / Small-conductance mechanosensitive channel</fullName>
    </submittedName>
</protein>
<accession>A0A5Q4ZQE9</accession>
<dbReference type="SUPFAM" id="SSF50182">
    <property type="entry name" value="Sm-like ribonucleoproteins"/>
    <property type="match status" value="1"/>
</dbReference>
<evidence type="ECO:0000256" key="7">
    <source>
        <dbReference type="SAM" id="MobiDB-lite"/>
    </source>
</evidence>
<feature type="region of interest" description="Disordered" evidence="7">
    <location>
        <begin position="201"/>
        <end position="234"/>
    </location>
</feature>
<dbReference type="PANTHER" id="PTHR30460:SF0">
    <property type="entry name" value="MODERATE CONDUCTANCE MECHANOSENSITIVE CHANNEL YBIO"/>
    <property type="match status" value="1"/>
</dbReference>
<keyword evidence="5 8" id="KW-1133">Transmembrane helix</keyword>
<keyword evidence="4 8" id="KW-0812">Transmembrane</keyword>
<dbReference type="InterPro" id="IPR011066">
    <property type="entry name" value="MscS_channel_C_sf"/>
</dbReference>
<evidence type="ECO:0000313" key="12">
    <source>
        <dbReference type="EMBL" id="VVD33208.1"/>
    </source>
</evidence>
<dbReference type="InterPro" id="IPR045276">
    <property type="entry name" value="YbiO_bact"/>
</dbReference>
<feature type="transmembrane region" description="Helical" evidence="8">
    <location>
        <begin position="164"/>
        <end position="182"/>
    </location>
</feature>
<keyword evidence="9" id="KW-0732">Signal</keyword>
<keyword evidence="13" id="KW-1185">Reference proteome</keyword>
<evidence type="ECO:0000313" key="13">
    <source>
        <dbReference type="Proteomes" id="UP000325811"/>
    </source>
</evidence>
<dbReference type="EMBL" id="LR699554">
    <property type="protein sequence ID" value="VVD33208.1"/>
    <property type="molecule type" value="Genomic_DNA"/>
</dbReference>
<proteinExistence type="inferred from homology"/>